<feature type="compositionally biased region" description="Polar residues" evidence="1">
    <location>
        <begin position="176"/>
        <end position="186"/>
    </location>
</feature>
<comment type="caution">
    <text evidence="4">The sequence shown here is derived from an EMBL/GenBank/DDBJ whole genome shotgun (WGS) entry which is preliminary data.</text>
</comment>
<dbReference type="Gene3D" id="1.10.260.40">
    <property type="entry name" value="lambda repressor-like DNA-binding domains"/>
    <property type="match status" value="1"/>
</dbReference>
<dbReference type="PANTHER" id="PTHR34475">
    <property type="match status" value="1"/>
</dbReference>
<evidence type="ECO:0000313" key="5">
    <source>
        <dbReference type="Proteomes" id="UP000029443"/>
    </source>
</evidence>
<dbReference type="Pfam" id="PF13413">
    <property type="entry name" value="HTH_25"/>
    <property type="match status" value="1"/>
</dbReference>
<evidence type="ECO:0000313" key="4">
    <source>
        <dbReference type="EMBL" id="KGD60360.1"/>
    </source>
</evidence>
<name>A0ABR4WAV9_9GAMM</name>
<evidence type="ECO:0000256" key="2">
    <source>
        <dbReference type="SAM" id="Phobius"/>
    </source>
</evidence>
<reference evidence="4 5" key="1">
    <citation type="submission" date="2012-09" db="EMBL/GenBank/DDBJ databases">
        <title>Genome Sequence of alkane-degrading Bacterium Alcanivorax jadensis T9.</title>
        <authorList>
            <person name="Lai Q."/>
            <person name="Shao Z."/>
        </authorList>
    </citation>
    <scope>NUCLEOTIDE SEQUENCE [LARGE SCALE GENOMIC DNA]</scope>
    <source>
        <strain evidence="4 5">T9</strain>
    </source>
</reference>
<dbReference type="InterPro" id="IPR025194">
    <property type="entry name" value="RodZ-like_C"/>
</dbReference>
<dbReference type="Proteomes" id="UP000029443">
    <property type="component" value="Unassembled WGS sequence"/>
</dbReference>
<dbReference type="RefSeq" id="WP_035249090.1">
    <property type="nucleotide sequence ID" value="NZ_ARXU01000011.1"/>
</dbReference>
<protein>
    <recommendedName>
        <fullName evidence="3">HTH cro/C1-type domain-containing protein</fullName>
    </recommendedName>
</protein>
<accession>A0ABR4WAV9</accession>
<organism evidence="4 5">
    <name type="scientific">Alcanivorax jadensis T9</name>
    <dbReference type="NCBI Taxonomy" id="1177181"/>
    <lineage>
        <taxon>Bacteria</taxon>
        <taxon>Pseudomonadati</taxon>
        <taxon>Pseudomonadota</taxon>
        <taxon>Gammaproteobacteria</taxon>
        <taxon>Oceanospirillales</taxon>
        <taxon>Alcanivoracaceae</taxon>
        <taxon>Alcanivorax</taxon>
    </lineage>
</organism>
<dbReference type="EMBL" id="ARXU01000011">
    <property type="protein sequence ID" value="KGD60360.1"/>
    <property type="molecule type" value="Genomic_DNA"/>
</dbReference>
<dbReference type="SUPFAM" id="SSF47413">
    <property type="entry name" value="lambda repressor-like DNA-binding domains"/>
    <property type="match status" value="1"/>
</dbReference>
<dbReference type="Pfam" id="PF13464">
    <property type="entry name" value="RodZ_C"/>
    <property type="match status" value="1"/>
</dbReference>
<feature type="domain" description="HTH cro/C1-type" evidence="3">
    <location>
        <begin position="14"/>
        <end position="73"/>
    </location>
</feature>
<evidence type="ECO:0000256" key="1">
    <source>
        <dbReference type="SAM" id="MobiDB-lite"/>
    </source>
</evidence>
<keyword evidence="5" id="KW-1185">Reference proteome</keyword>
<dbReference type="InterPro" id="IPR050400">
    <property type="entry name" value="Bact_Cytoskel_RodZ"/>
</dbReference>
<evidence type="ECO:0000259" key="3">
    <source>
        <dbReference type="PROSITE" id="PS50943"/>
    </source>
</evidence>
<dbReference type="PANTHER" id="PTHR34475:SF1">
    <property type="entry name" value="CYTOSKELETON PROTEIN RODZ"/>
    <property type="match status" value="1"/>
</dbReference>
<dbReference type="CDD" id="cd00093">
    <property type="entry name" value="HTH_XRE"/>
    <property type="match status" value="1"/>
</dbReference>
<dbReference type="InterPro" id="IPR001387">
    <property type="entry name" value="Cro/C1-type_HTH"/>
</dbReference>
<keyword evidence="2" id="KW-0812">Transmembrane</keyword>
<keyword evidence="2" id="KW-1133">Transmembrane helix</keyword>
<dbReference type="SMART" id="SM00530">
    <property type="entry name" value="HTH_XRE"/>
    <property type="match status" value="1"/>
</dbReference>
<keyword evidence="2" id="KW-0472">Membrane</keyword>
<gene>
    <name evidence="4" type="ORF">T9A_02537</name>
</gene>
<feature type="region of interest" description="Disordered" evidence="1">
    <location>
        <begin position="148"/>
        <end position="217"/>
    </location>
</feature>
<dbReference type="InterPro" id="IPR010982">
    <property type="entry name" value="Lambda_DNA-bd_dom_sf"/>
</dbReference>
<dbReference type="PROSITE" id="PS50943">
    <property type="entry name" value="HTH_CROC1"/>
    <property type="match status" value="1"/>
</dbReference>
<proteinExistence type="predicted"/>
<feature type="transmembrane region" description="Helical" evidence="2">
    <location>
        <begin position="105"/>
        <end position="123"/>
    </location>
</feature>
<sequence length="301" mass="31962">MSDNMVVLPGERCRKAREALGWTPAEAAKKMHLSQSYLVALEADDYERLPEATFVKGYLKNYARLLGLPADEIANTFQQIVNDDAFDKPLDLPKMAPPPSVWRKPLLAVVALLVVVALLIWLWPEEEALAPLSTSGMNAPEERVSLQADEEVGGETGPFPGEPESAPEQGAGDELSPQSLDDTANDAQPEDTGAAADGNSAESLNSVESSDEPAPSMLAENGLDRLLMAFSGNCWISVKDATGRTLRQGEQQGGASLQLDGKAPFSLTLGDAGAVDELILNGEVVTLPTNSPGTVVRVSIP</sequence>